<comment type="caution">
    <text evidence="2">The sequence shown here is derived from an EMBL/GenBank/DDBJ whole genome shotgun (WGS) entry which is preliminary data.</text>
</comment>
<dbReference type="OrthoDB" id="6432909at2759"/>
<feature type="signal peptide" evidence="1">
    <location>
        <begin position="1"/>
        <end position="22"/>
    </location>
</feature>
<proteinExistence type="predicted"/>
<dbReference type="EMBL" id="BGPR01036730">
    <property type="protein sequence ID" value="GBO12063.1"/>
    <property type="molecule type" value="Genomic_DNA"/>
</dbReference>
<evidence type="ECO:0000313" key="3">
    <source>
        <dbReference type="Proteomes" id="UP000499080"/>
    </source>
</evidence>
<accession>A0A4Y2UHG9</accession>
<keyword evidence="1" id="KW-0732">Signal</keyword>
<protein>
    <submittedName>
        <fullName evidence="2">Uncharacterized protein</fullName>
    </submittedName>
</protein>
<feature type="chain" id="PRO_5021373471" evidence="1">
    <location>
        <begin position="23"/>
        <end position="128"/>
    </location>
</feature>
<evidence type="ECO:0000256" key="1">
    <source>
        <dbReference type="SAM" id="SignalP"/>
    </source>
</evidence>
<dbReference type="Proteomes" id="UP000499080">
    <property type="component" value="Unassembled WGS sequence"/>
</dbReference>
<keyword evidence="3" id="KW-1185">Reference proteome</keyword>
<name>A0A4Y2UHG9_ARAVE</name>
<organism evidence="2 3">
    <name type="scientific">Araneus ventricosus</name>
    <name type="common">Orbweaver spider</name>
    <name type="synonym">Epeira ventricosa</name>
    <dbReference type="NCBI Taxonomy" id="182803"/>
    <lineage>
        <taxon>Eukaryota</taxon>
        <taxon>Metazoa</taxon>
        <taxon>Ecdysozoa</taxon>
        <taxon>Arthropoda</taxon>
        <taxon>Chelicerata</taxon>
        <taxon>Arachnida</taxon>
        <taxon>Araneae</taxon>
        <taxon>Araneomorphae</taxon>
        <taxon>Entelegynae</taxon>
        <taxon>Araneoidea</taxon>
        <taxon>Araneidae</taxon>
        <taxon>Araneus</taxon>
    </lineage>
</organism>
<evidence type="ECO:0000313" key="2">
    <source>
        <dbReference type="EMBL" id="GBO12063.1"/>
    </source>
</evidence>
<sequence>MYLAFAILCLLLLLFNLEPVPGRPADNHYVMNWTFKEYRLVKIMPSNWYVLVDEDVLYMYLNTDSLDTYIPAIRLDSHHEVQILHYQYLLEWIKDSPVVMAYPKSLKDMADILNHITSSLKSPVGKQP</sequence>
<dbReference type="AlphaFoldDB" id="A0A4Y2UHG9"/>
<reference evidence="2 3" key="1">
    <citation type="journal article" date="2019" name="Sci. Rep.">
        <title>Orb-weaving spider Araneus ventricosus genome elucidates the spidroin gene catalogue.</title>
        <authorList>
            <person name="Kono N."/>
            <person name="Nakamura H."/>
            <person name="Ohtoshi R."/>
            <person name="Moran D.A.P."/>
            <person name="Shinohara A."/>
            <person name="Yoshida Y."/>
            <person name="Fujiwara M."/>
            <person name="Mori M."/>
            <person name="Tomita M."/>
            <person name="Arakawa K."/>
        </authorList>
    </citation>
    <scope>NUCLEOTIDE SEQUENCE [LARGE SCALE GENOMIC DNA]</scope>
</reference>
<gene>
    <name evidence="2" type="ORF">AVEN_37913_1</name>
</gene>